<dbReference type="HAMAP" id="MF_01382">
    <property type="entry name" value="SecA"/>
    <property type="match status" value="1"/>
</dbReference>
<dbReference type="NCBIfam" id="NF006630">
    <property type="entry name" value="PRK09200.1"/>
    <property type="match status" value="1"/>
</dbReference>
<dbReference type="PANTHER" id="PTHR30612">
    <property type="entry name" value="SECA INNER MEMBRANE COMPONENT OF SEC PROTEIN SECRETION SYSTEM"/>
    <property type="match status" value="1"/>
</dbReference>
<dbReference type="InterPro" id="IPR036266">
    <property type="entry name" value="SecA_Wing/Scaffold_sf"/>
</dbReference>
<feature type="domain" description="SecA family profile" evidence="15">
    <location>
        <begin position="1"/>
        <end position="565"/>
    </location>
</feature>
<keyword evidence="7 12" id="KW-0067">ATP-binding</keyword>
<evidence type="ECO:0000256" key="9">
    <source>
        <dbReference type="ARBA" id="ARBA00022967"/>
    </source>
</evidence>
<keyword evidence="9 12" id="KW-1278">Translocase</keyword>
<dbReference type="Gene3D" id="3.90.1440.10">
    <property type="entry name" value="SecA, preprotein cross-linking domain"/>
    <property type="match status" value="1"/>
</dbReference>
<evidence type="ECO:0000256" key="3">
    <source>
        <dbReference type="ARBA" id="ARBA00022448"/>
    </source>
</evidence>
<reference evidence="16 17" key="1">
    <citation type="submission" date="2023-02" db="EMBL/GenBank/DDBJ databases">
        <title>Genome sequence of Lacticaseibacillus sp. KACC 23028.</title>
        <authorList>
            <person name="Kim S."/>
            <person name="Heo J."/>
            <person name="Kwon S.-W."/>
        </authorList>
    </citation>
    <scope>NUCLEOTIDE SEQUENCE [LARGE SCALE GENOMIC DNA]</scope>
    <source>
        <strain evidence="16 17">KACC 23028</strain>
    </source>
</reference>
<organism evidence="16 17">
    <name type="scientific">Lacticaseibacillus pabuli</name>
    <dbReference type="NCBI Taxonomy" id="3025672"/>
    <lineage>
        <taxon>Bacteria</taxon>
        <taxon>Bacillati</taxon>
        <taxon>Bacillota</taxon>
        <taxon>Bacilli</taxon>
        <taxon>Lactobacillales</taxon>
        <taxon>Lactobacillaceae</taxon>
        <taxon>Lacticaseibacillus</taxon>
    </lineage>
</organism>
<dbReference type="PROSITE" id="PS51194">
    <property type="entry name" value="HELICASE_CTER"/>
    <property type="match status" value="1"/>
</dbReference>
<dbReference type="SUPFAM" id="SSF81886">
    <property type="entry name" value="Helical scaffold and wing domains of SecA"/>
    <property type="match status" value="1"/>
</dbReference>
<dbReference type="SMART" id="SM00958">
    <property type="entry name" value="SecA_PP_bind"/>
    <property type="match status" value="1"/>
</dbReference>
<dbReference type="InterPro" id="IPR014001">
    <property type="entry name" value="Helicase_ATP-bd"/>
</dbReference>
<accession>A0ABY7WSG6</accession>
<protein>
    <recommendedName>
        <fullName evidence="12">Protein translocase subunit SecA</fullName>
        <ecNumber evidence="12">7.4.2.8</ecNumber>
    </recommendedName>
</protein>
<keyword evidence="4 12" id="KW-1003">Cell membrane</keyword>
<keyword evidence="5 12" id="KW-0963">Cytoplasm</keyword>
<evidence type="ECO:0000256" key="5">
    <source>
        <dbReference type="ARBA" id="ARBA00022490"/>
    </source>
</evidence>
<comment type="catalytic activity">
    <reaction evidence="12">
        <text>ATP + H2O + cellular proteinSide 1 = ADP + phosphate + cellular proteinSide 2.</text>
        <dbReference type="EC" id="7.4.2.8"/>
    </reaction>
</comment>
<dbReference type="PRINTS" id="PR00906">
    <property type="entry name" value="SECA"/>
</dbReference>
<dbReference type="Gene3D" id="3.40.50.300">
    <property type="entry name" value="P-loop containing nucleotide triphosphate hydrolases"/>
    <property type="match status" value="2"/>
</dbReference>
<dbReference type="RefSeq" id="WP_274260973.1">
    <property type="nucleotide sequence ID" value="NZ_CP117884.1"/>
</dbReference>
<evidence type="ECO:0000256" key="8">
    <source>
        <dbReference type="ARBA" id="ARBA00022927"/>
    </source>
</evidence>
<dbReference type="Proteomes" id="UP001220377">
    <property type="component" value="Chromosome"/>
</dbReference>
<evidence type="ECO:0000256" key="6">
    <source>
        <dbReference type="ARBA" id="ARBA00022741"/>
    </source>
</evidence>
<dbReference type="Pfam" id="PF01043">
    <property type="entry name" value="SecA_PP_bind"/>
    <property type="match status" value="1"/>
</dbReference>
<dbReference type="PANTHER" id="PTHR30612:SF0">
    <property type="entry name" value="CHLOROPLAST PROTEIN-TRANSPORTING ATPASE"/>
    <property type="match status" value="1"/>
</dbReference>
<keyword evidence="8 12" id="KW-0653">Protein transport</keyword>
<evidence type="ECO:0000259" key="15">
    <source>
        <dbReference type="PROSITE" id="PS51196"/>
    </source>
</evidence>
<feature type="binding site" evidence="12">
    <location>
        <position position="76"/>
    </location>
    <ligand>
        <name>ATP</name>
        <dbReference type="ChEBI" id="CHEBI:30616"/>
    </ligand>
</feature>
<feature type="binding site" evidence="12">
    <location>
        <begin position="94"/>
        <end position="98"/>
    </location>
    <ligand>
        <name>ATP</name>
        <dbReference type="ChEBI" id="CHEBI:30616"/>
    </ligand>
</feature>
<sequence length="782" mass="88314">MRLTPAGMKYRRITKRVMKRIPYYAAMSDTQLQAQTVALRDRLANGMPLRSLLVDAYALVAEADHRVLGMTPFEVQVLGAVAMEYNNIIEMKTGEGKTLTATMPMYLHGLTGPGNFLITANGYLANRDAEQMGKVYRWLGLSVAAGVAESGDNDDNRDKKAIYAADIVYTTNSGLGFDYLFDNLAATKAEQYLHGFHFAILDEADAILLDDAETPLIVSGVPRVQSNLYGTSDKMIKLLEEDVDYEQSEDKKNVWFTEDGIAHMETFLGVKGLLTPQWADLYRHLLLALRANVLMTAGRSYLVDDGEVKLLDRANGRELPGMKMQAGMHQAVEAKEHVALSQEQRSMASVTYQNLFRMFDQIAGMTGTAKTDADEFLEIYHLAVFAVPTNKPNVRRDERDRMYITNQAKLQASLKMVHEAHDAGRPILIETGSLSLSNLYSRLLLREHLAHNLLNARSSAKEARIVAEAGQPGAITVATSMAGRGTDIRLGEGVAEKGGLLVLGTERMDNPRVDNQLRGRAGRQGDPGESIFYTSLEDTIVQEQAPQRIARYRVKHADRQQQRLSAHGRFRHVIDRAQRKLQASQRNARFETLQYGEVFRIQRDSVYEARDQIMAQDDLTNLINIIFKKATTNFLDAHPHETTGQVLDYVFRYIDADFDTDPMAIRRTRHNVASVLPQLMRDRLANQHAQFKAEDQWHYFLRLALLKAIDNAWIEQVDNLQSLRTITANRNLASHNPIYEYQAEAQRSFGQMKEVLYDKCVENLLQSNFTFMKDGKMHVDFP</sequence>
<evidence type="ECO:0000256" key="4">
    <source>
        <dbReference type="ARBA" id="ARBA00022475"/>
    </source>
</evidence>
<dbReference type="InterPro" id="IPR011115">
    <property type="entry name" value="SecA_DEAD"/>
</dbReference>
<proteinExistence type="inferred from homology"/>
<dbReference type="NCBIfam" id="TIGR03714">
    <property type="entry name" value="secA2"/>
    <property type="match status" value="1"/>
</dbReference>
<dbReference type="InterPro" id="IPR027417">
    <property type="entry name" value="P-loop_NTPase"/>
</dbReference>
<dbReference type="EMBL" id="CP117884">
    <property type="protein sequence ID" value="WDF83071.1"/>
    <property type="molecule type" value="Genomic_DNA"/>
</dbReference>
<dbReference type="PROSITE" id="PS51192">
    <property type="entry name" value="HELICASE_ATP_BIND_1"/>
    <property type="match status" value="1"/>
</dbReference>
<evidence type="ECO:0000256" key="12">
    <source>
        <dbReference type="HAMAP-Rule" id="MF_01382"/>
    </source>
</evidence>
<dbReference type="InterPro" id="IPR044722">
    <property type="entry name" value="SecA_SF2_C"/>
</dbReference>
<dbReference type="PROSITE" id="PS51196">
    <property type="entry name" value="SECA_MOTOR_DEAD"/>
    <property type="match status" value="1"/>
</dbReference>
<feature type="binding site" evidence="12">
    <location>
        <position position="487"/>
    </location>
    <ligand>
        <name>ATP</name>
        <dbReference type="ChEBI" id="CHEBI:30616"/>
    </ligand>
</feature>
<evidence type="ECO:0000259" key="13">
    <source>
        <dbReference type="PROSITE" id="PS51192"/>
    </source>
</evidence>
<name>A0ABY7WSG6_9LACO</name>
<feature type="domain" description="Helicase C-terminal" evidence="14">
    <location>
        <begin position="409"/>
        <end position="565"/>
    </location>
</feature>
<comment type="function">
    <text evidence="12">Part of the Sec protein translocase complex. Interacts with the SecYEG preprotein conducting channel. Has a central role in coupling the hydrolysis of ATP to the transfer of proteins into and across the cell membrane, serving as an ATP-driven molecular motor driving the stepwise translocation of polypeptide chains across the membrane.</text>
</comment>
<comment type="subunit">
    <text evidence="12">Monomer and homodimer. Part of the essential Sec protein translocation apparatus which comprises SecA, SecYEG and auxiliary proteins SecDF. Other proteins may also be involved.</text>
</comment>
<dbReference type="InterPro" id="IPR000185">
    <property type="entry name" value="SecA"/>
</dbReference>
<gene>
    <name evidence="16" type="primary">secA2</name>
    <name evidence="12" type="synonym">secA</name>
    <name evidence="16" type="ORF">PQ472_02235</name>
</gene>
<keyword evidence="10 12" id="KW-0811">Translocation</keyword>
<keyword evidence="3 12" id="KW-0813">Transport</keyword>
<dbReference type="InterPro" id="IPR022490">
    <property type="entry name" value="SecA2"/>
</dbReference>
<dbReference type="CDD" id="cd18803">
    <property type="entry name" value="SF2_C_secA"/>
    <property type="match status" value="1"/>
</dbReference>
<dbReference type="CDD" id="cd17928">
    <property type="entry name" value="DEXDc_SecA"/>
    <property type="match status" value="1"/>
</dbReference>
<evidence type="ECO:0000256" key="2">
    <source>
        <dbReference type="ARBA" id="ARBA00007650"/>
    </source>
</evidence>
<dbReference type="InterPro" id="IPR014018">
    <property type="entry name" value="SecA_motor_DEAD"/>
</dbReference>
<keyword evidence="17" id="KW-1185">Reference proteome</keyword>
<dbReference type="Pfam" id="PF07517">
    <property type="entry name" value="SecA_DEAD"/>
    <property type="match status" value="1"/>
</dbReference>
<dbReference type="InterPro" id="IPR011130">
    <property type="entry name" value="SecA_preprotein_X-link_dom"/>
</dbReference>
<dbReference type="InterPro" id="IPR001650">
    <property type="entry name" value="Helicase_C-like"/>
</dbReference>
<keyword evidence="6 12" id="KW-0547">Nucleotide-binding</keyword>
<dbReference type="SMART" id="SM00957">
    <property type="entry name" value="SecA_DEAD"/>
    <property type="match status" value="1"/>
</dbReference>
<comment type="subcellular location">
    <subcellularLocation>
        <location evidence="12">Cell membrane</location>
        <topology evidence="12">Peripheral membrane protein</topology>
        <orientation evidence="12">Cytoplasmic side</orientation>
    </subcellularLocation>
    <subcellularLocation>
        <location evidence="12">Cytoplasm</location>
    </subcellularLocation>
    <subcellularLocation>
        <location evidence="1">Membrane</location>
        <topology evidence="1">Peripheral membrane protein</topology>
    </subcellularLocation>
    <text evidence="12">Distribution is 50-50.</text>
</comment>
<dbReference type="SUPFAM" id="SSF52540">
    <property type="entry name" value="P-loop containing nucleoside triphosphate hydrolases"/>
    <property type="match status" value="2"/>
</dbReference>
<evidence type="ECO:0000256" key="7">
    <source>
        <dbReference type="ARBA" id="ARBA00022840"/>
    </source>
</evidence>
<keyword evidence="11 12" id="KW-0472">Membrane</keyword>
<evidence type="ECO:0000259" key="14">
    <source>
        <dbReference type="PROSITE" id="PS51194"/>
    </source>
</evidence>
<dbReference type="Pfam" id="PF21090">
    <property type="entry name" value="P-loop_SecA"/>
    <property type="match status" value="2"/>
</dbReference>
<evidence type="ECO:0000256" key="1">
    <source>
        <dbReference type="ARBA" id="ARBA00004170"/>
    </source>
</evidence>
<dbReference type="InterPro" id="IPR036670">
    <property type="entry name" value="SecA_X-link_sf"/>
</dbReference>
<dbReference type="InterPro" id="IPR011116">
    <property type="entry name" value="SecA_Wing/Scaffold"/>
</dbReference>
<evidence type="ECO:0000313" key="17">
    <source>
        <dbReference type="Proteomes" id="UP001220377"/>
    </source>
</evidence>
<evidence type="ECO:0000256" key="10">
    <source>
        <dbReference type="ARBA" id="ARBA00023010"/>
    </source>
</evidence>
<feature type="domain" description="Helicase ATP-binding" evidence="13">
    <location>
        <begin position="78"/>
        <end position="240"/>
    </location>
</feature>
<dbReference type="SUPFAM" id="SSF81767">
    <property type="entry name" value="Pre-protein crosslinking domain of SecA"/>
    <property type="match status" value="1"/>
</dbReference>
<evidence type="ECO:0000256" key="11">
    <source>
        <dbReference type="ARBA" id="ARBA00023136"/>
    </source>
</evidence>
<comment type="similarity">
    <text evidence="2 12">Belongs to the SecA family.</text>
</comment>
<dbReference type="Gene3D" id="1.10.3060.10">
    <property type="entry name" value="Helical scaffold and wing domains of SecA"/>
    <property type="match status" value="1"/>
</dbReference>
<evidence type="ECO:0000313" key="16">
    <source>
        <dbReference type="EMBL" id="WDF83071.1"/>
    </source>
</evidence>
<dbReference type="Pfam" id="PF07516">
    <property type="entry name" value="SecA_SW"/>
    <property type="match status" value="1"/>
</dbReference>
<dbReference type="EC" id="7.4.2.8" evidence="12"/>